<comment type="similarity">
    <text evidence="2">Belongs to the MSOX/MTOX family.</text>
</comment>
<dbReference type="GO" id="GO:0005777">
    <property type="term" value="C:peroxisome"/>
    <property type="evidence" value="ECO:0007669"/>
    <property type="project" value="TreeGrafter"/>
</dbReference>
<keyword evidence="5" id="KW-0560">Oxidoreductase</keyword>
<dbReference type="SUPFAM" id="SSF54373">
    <property type="entry name" value="FAD-linked reductases, C-terminal domain"/>
    <property type="match status" value="1"/>
</dbReference>
<name>A0A8C4R0X4_EPTBU</name>
<reference evidence="7" key="1">
    <citation type="submission" date="2025-08" db="UniProtKB">
        <authorList>
            <consortium name="Ensembl"/>
        </authorList>
    </citation>
    <scope>IDENTIFICATION</scope>
</reference>
<dbReference type="GO" id="GO:0050660">
    <property type="term" value="F:flavin adenine dinucleotide binding"/>
    <property type="evidence" value="ECO:0007669"/>
    <property type="project" value="InterPro"/>
</dbReference>
<dbReference type="InterPro" id="IPR045170">
    <property type="entry name" value="MTOX"/>
</dbReference>
<keyword evidence="3" id="KW-0285">Flavoprotein</keyword>
<dbReference type="GO" id="GO:0033514">
    <property type="term" value="P:L-lysine catabolic process to acetyl-CoA via L-pipecolate"/>
    <property type="evidence" value="ECO:0007669"/>
    <property type="project" value="TreeGrafter"/>
</dbReference>
<dbReference type="SUPFAM" id="SSF51905">
    <property type="entry name" value="FAD/NAD(P)-binding domain"/>
    <property type="match status" value="1"/>
</dbReference>
<evidence type="ECO:0000256" key="2">
    <source>
        <dbReference type="ARBA" id="ARBA00010989"/>
    </source>
</evidence>
<dbReference type="Gene3D" id="3.30.9.10">
    <property type="entry name" value="D-Amino Acid Oxidase, subunit A, domain 2"/>
    <property type="match status" value="1"/>
</dbReference>
<keyword evidence="8" id="KW-1185">Reference proteome</keyword>
<sequence>MAARVYDYVVLGAGVQGLFTAHQLRNLEPEAKTLVLEQFDLGHARGSSHGASRIIRKAYVKRHYAQMMEESYSMWESLSREAGIKLITPTGLLMLGSPDDPRLQIAGTLLRQTPSKDQAVRVPSLNPHASYGLWDPNGGILLADKALKALLVIQLDVCYWREKEPGQHSMENGFPCIMHLSPNGDEKSIYALPPIDYPHLFKLCCHFGIEIHPDTKERQHNAQFLAFLSAYVKKHLPGLESTPALIDSCLYTNTPDMDFIIDKHPRYDNIIIGAGFSGHGFKLAPVVGKLLAELASGRRQSYKLTPFRISRFALKANL</sequence>
<dbReference type="InterPro" id="IPR006076">
    <property type="entry name" value="FAD-dep_OxRdtase"/>
</dbReference>
<evidence type="ECO:0000313" key="7">
    <source>
        <dbReference type="Ensembl" id="ENSEBUP00000022499.1"/>
    </source>
</evidence>
<comment type="cofactor">
    <cofactor evidence="1">
        <name>FAD</name>
        <dbReference type="ChEBI" id="CHEBI:57692"/>
    </cofactor>
</comment>
<evidence type="ECO:0000256" key="4">
    <source>
        <dbReference type="ARBA" id="ARBA00022827"/>
    </source>
</evidence>
<dbReference type="Gene3D" id="3.50.50.60">
    <property type="entry name" value="FAD/NAD(P)-binding domain"/>
    <property type="match status" value="2"/>
</dbReference>
<reference evidence="7" key="2">
    <citation type="submission" date="2025-09" db="UniProtKB">
        <authorList>
            <consortium name="Ensembl"/>
        </authorList>
    </citation>
    <scope>IDENTIFICATION</scope>
</reference>
<dbReference type="InterPro" id="IPR036188">
    <property type="entry name" value="FAD/NAD-bd_sf"/>
</dbReference>
<evidence type="ECO:0000313" key="8">
    <source>
        <dbReference type="Proteomes" id="UP000694388"/>
    </source>
</evidence>
<organism evidence="7 8">
    <name type="scientific">Eptatretus burgeri</name>
    <name type="common">Inshore hagfish</name>
    <dbReference type="NCBI Taxonomy" id="7764"/>
    <lineage>
        <taxon>Eukaryota</taxon>
        <taxon>Metazoa</taxon>
        <taxon>Chordata</taxon>
        <taxon>Craniata</taxon>
        <taxon>Vertebrata</taxon>
        <taxon>Cyclostomata</taxon>
        <taxon>Myxini</taxon>
        <taxon>Myxiniformes</taxon>
        <taxon>Myxinidae</taxon>
        <taxon>Eptatretinae</taxon>
        <taxon>Eptatretus</taxon>
    </lineage>
</organism>
<feature type="domain" description="FAD dependent oxidoreductase" evidence="6">
    <location>
        <begin position="173"/>
        <end position="294"/>
    </location>
</feature>
<evidence type="ECO:0000256" key="5">
    <source>
        <dbReference type="ARBA" id="ARBA00023002"/>
    </source>
</evidence>
<feature type="domain" description="FAD dependent oxidoreductase" evidence="6">
    <location>
        <begin position="7"/>
        <end position="150"/>
    </location>
</feature>
<evidence type="ECO:0000256" key="3">
    <source>
        <dbReference type="ARBA" id="ARBA00022630"/>
    </source>
</evidence>
<protein>
    <submittedName>
        <fullName evidence="7">Pipecolic acid oxidase</fullName>
    </submittedName>
</protein>
<dbReference type="GO" id="GO:0050031">
    <property type="term" value="F:L-pipecolate oxidase activity"/>
    <property type="evidence" value="ECO:0007669"/>
    <property type="project" value="TreeGrafter"/>
</dbReference>
<dbReference type="GeneTree" id="ENSGT00390000011000"/>
<dbReference type="Ensembl" id="ENSEBUT00000023075.1">
    <property type="protein sequence ID" value="ENSEBUP00000022499.1"/>
    <property type="gene ID" value="ENSEBUG00000013861.1"/>
</dbReference>
<dbReference type="PANTHER" id="PTHR10961">
    <property type="entry name" value="PEROXISOMAL SARCOSINE OXIDASE"/>
    <property type="match status" value="1"/>
</dbReference>
<dbReference type="Pfam" id="PF01266">
    <property type="entry name" value="DAO"/>
    <property type="match status" value="2"/>
</dbReference>
<proteinExistence type="inferred from homology"/>
<keyword evidence="4" id="KW-0274">FAD</keyword>
<dbReference type="PANTHER" id="PTHR10961:SF46">
    <property type="entry name" value="PEROXISOMAL SARCOSINE OXIDASE"/>
    <property type="match status" value="1"/>
</dbReference>
<dbReference type="GO" id="GO:0008115">
    <property type="term" value="F:sarcosine oxidase activity"/>
    <property type="evidence" value="ECO:0007669"/>
    <property type="project" value="TreeGrafter"/>
</dbReference>
<evidence type="ECO:0000259" key="6">
    <source>
        <dbReference type="Pfam" id="PF01266"/>
    </source>
</evidence>
<evidence type="ECO:0000256" key="1">
    <source>
        <dbReference type="ARBA" id="ARBA00001974"/>
    </source>
</evidence>
<dbReference type="AlphaFoldDB" id="A0A8C4R0X4"/>
<accession>A0A8C4R0X4</accession>
<dbReference type="Proteomes" id="UP000694388">
    <property type="component" value="Unplaced"/>
</dbReference>